<feature type="transmembrane region" description="Helical" evidence="1">
    <location>
        <begin position="91"/>
        <end position="112"/>
    </location>
</feature>
<dbReference type="STRING" id="1561998.A0A1I7V022"/>
<proteinExistence type="predicted"/>
<keyword evidence="3" id="KW-1185">Reference proteome</keyword>
<reference evidence="4" key="1">
    <citation type="submission" date="2016-11" db="UniProtKB">
        <authorList>
            <consortium name="WormBaseParasite"/>
        </authorList>
    </citation>
    <scope>IDENTIFICATION</scope>
</reference>
<dbReference type="PANTHER" id="PTHR23028:SF132">
    <property type="entry name" value="ACYL_TRANSF_3 DOMAIN-CONTAINING PROTEIN"/>
    <property type="match status" value="1"/>
</dbReference>
<keyword evidence="1" id="KW-0472">Membrane</keyword>
<dbReference type="eggNOG" id="ENOG502SGA9">
    <property type="taxonomic scope" value="Eukaryota"/>
</dbReference>
<feature type="domain" description="Acyltransferase 3" evidence="2">
    <location>
        <begin position="33"/>
        <end position="141"/>
    </location>
</feature>
<feature type="transmembrane region" description="Helical" evidence="1">
    <location>
        <begin position="151"/>
        <end position="172"/>
    </location>
</feature>
<dbReference type="PANTHER" id="PTHR23028">
    <property type="entry name" value="ACETYLTRANSFERASE"/>
    <property type="match status" value="1"/>
</dbReference>
<evidence type="ECO:0000259" key="2">
    <source>
        <dbReference type="Pfam" id="PF01757"/>
    </source>
</evidence>
<evidence type="ECO:0000256" key="1">
    <source>
        <dbReference type="SAM" id="Phobius"/>
    </source>
</evidence>
<protein>
    <submittedName>
        <fullName evidence="4">Acyl_transf_3 domain-containing protein</fullName>
    </submittedName>
</protein>
<evidence type="ECO:0000313" key="3">
    <source>
        <dbReference type="Proteomes" id="UP000095282"/>
    </source>
</evidence>
<dbReference type="InterPro" id="IPR002656">
    <property type="entry name" value="Acyl_transf_3_dom"/>
</dbReference>
<keyword evidence="1" id="KW-1133">Transmembrane helix</keyword>
<feature type="transmembrane region" description="Helical" evidence="1">
    <location>
        <begin position="124"/>
        <end position="144"/>
    </location>
</feature>
<keyword evidence="1" id="KW-0812">Transmembrane</keyword>
<accession>A0A1I7V022</accession>
<dbReference type="Proteomes" id="UP000095282">
    <property type="component" value="Unplaced"/>
</dbReference>
<dbReference type="GO" id="GO:0016020">
    <property type="term" value="C:membrane"/>
    <property type="evidence" value="ECO:0007669"/>
    <property type="project" value="TreeGrafter"/>
</dbReference>
<evidence type="ECO:0000313" key="4">
    <source>
        <dbReference type="WBParaSite" id="Csp11.Scaffold630.g21053.t1"/>
    </source>
</evidence>
<sequence>MIVFMITETIQKEEISTERISLIGDSSIKDSEFRYKLHLKLLKYFLLISIITALSYSVEINSELLRPFFTVSTGILMILSRRDVILSFPILTYIGDISYSLYLIHWPFYAYWKLELSGGQTWNFSLLAAFSLSVLLAVISYEYFEKRYLQWTGKLVSTFCVVLIASNCLILHRDQIERYLIPQPPRNFDRLDGIVDGAVSFDQAEKLNEEWSVNDYRDTYVPTCTYENGKGPFGRCEHNATVRFM</sequence>
<dbReference type="AlphaFoldDB" id="A0A1I7V022"/>
<dbReference type="InterPro" id="IPR050879">
    <property type="entry name" value="Acyltransferase_3"/>
</dbReference>
<feature type="transmembrane region" description="Helical" evidence="1">
    <location>
        <begin position="41"/>
        <end position="58"/>
    </location>
</feature>
<dbReference type="Pfam" id="PF01757">
    <property type="entry name" value="Acyl_transf_3"/>
    <property type="match status" value="1"/>
</dbReference>
<organism evidence="3 4">
    <name type="scientific">Caenorhabditis tropicalis</name>
    <dbReference type="NCBI Taxonomy" id="1561998"/>
    <lineage>
        <taxon>Eukaryota</taxon>
        <taxon>Metazoa</taxon>
        <taxon>Ecdysozoa</taxon>
        <taxon>Nematoda</taxon>
        <taxon>Chromadorea</taxon>
        <taxon>Rhabditida</taxon>
        <taxon>Rhabditina</taxon>
        <taxon>Rhabditomorpha</taxon>
        <taxon>Rhabditoidea</taxon>
        <taxon>Rhabditidae</taxon>
        <taxon>Peloderinae</taxon>
        <taxon>Caenorhabditis</taxon>
    </lineage>
</organism>
<name>A0A1I7V022_9PELO</name>
<dbReference type="GO" id="GO:0000271">
    <property type="term" value="P:polysaccharide biosynthetic process"/>
    <property type="evidence" value="ECO:0007669"/>
    <property type="project" value="TreeGrafter"/>
</dbReference>
<dbReference type="WBParaSite" id="Csp11.Scaffold630.g21053.t1">
    <property type="protein sequence ID" value="Csp11.Scaffold630.g21053.t1"/>
    <property type="gene ID" value="Csp11.Scaffold630.g21053"/>
</dbReference>
<dbReference type="GO" id="GO:0016747">
    <property type="term" value="F:acyltransferase activity, transferring groups other than amino-acyl groups"/>
    <property type="evidence" value="ECO:0007669"/>
    <property type="project" value="InterPro"/>
</dbReference>